<keyword evidence="2" id="KW-0576">Peroxisome</keyword>
<proteinExistence type="inferred from homology"/>
<evidence type="ECO:0000313" key="3">
    <source>
        <dbReference type="EMBL" id="OAD79524.1"/>
    </source>
</evidence>
<dbReference type="GO" id="GO:0007031">
    <property type="term" value="P:peroxisome organization"/>
    <property type="evidence" value="ECO:0007669"/>
    <property type="project" value="UniProtKB-KW"/>
</dbReference>
<reference evidence="4" key="1">
    <citation type="submission" date="2015-06" db="EMBL/GenBank/DDBJ databases">
        <title>Expansion of signal transduction pathways in fungi by whole-genome duplication.</title>
        <authorList>
            <consortium name="DOE Joint Genome Institute"/>
            <person name="Corrochano L.M."/>
            <person name="Kuo A."/>
            <person name="Marcet-Houben M."/>
            <person name="Polaino S."/>
            <person name="Salamov A."/>
            <person name="Villalobos J.M."/>
            <person name="Alvarez M.I."/>
            <person name="Avalos J."/>
            <person name="Benito E.P."/>
            <person name="Benoit I."/>
            <person name="Burger G."/>
            <person name="Camino L.P."/>
            <person name="Canovas D."/>
            <person name="Cerda-Olmedo E."/>
            <person name="Cheng J.-F."/>
            <person name="Dominguez A."/>
            <person name="Elias M."/>
            <person name="Eslava A.P."/>
            <person name="Glaser F."/>
            <person name="Grimwood J."/>
            <person name="Gutierrez G."/>
            <person name="Heitman J."/>
            <person name="Henrissat B."/>
            <person name="Iturriaga E.A."/>
            <person name="Lang B.F."/>
            <person name="Lavin J.L."/>
            <person name="Lee S."/>
            <person name="Li W."/>
            <person name="Lindquist E."/>
            <person name="Lopez-Garcia S."/>
            <person name="Luque E.M."/>
            <person name="Marcos A.T."/>
            <person name="Martin J."/>
            <person name="McCluskey K."/>
            <person name="Medina H.R."/>
            <person name="Miralles-Duran A."/>
            <person name="Miyazaki A."/>
            <person name="Munoz-Torres E."/>
            <person name="Oguiza J.A."/>
            <person name="Ohm R."/>
            <person name="Olmedo M."/>
            <person name="Orejas M."/>
            <person name="Ortiz-Castellanos L."/>
            <person name="Pisabarro A.G."/>
            <person name="Rodriguez-Romero J."/>
            <person name="Ruiz-Herrera J."/>
            <person name="Ruiz-Vazquez R."/>
            <person name="Sanz C."/>
            <person name="Schackwitz W."/>
            <person name="Schmutz J."/>
            <person name="Shahriari M."/>
            <person name="Shelest E."/>
            <person name="Silva-Franco F."/>
            <person name="Soanes D."/>
            <person name="Syed K."/>
            <person name="Tagua V.G."/>
            <person name="Talbot N.J."/>
            <person name="Thon M."/>
            <person name="De vries R.P."/>
            <person name="Wiebenga A."/>
            <person name="Yadav J.S."/>
            <person name="Braun E.L."/>
            <person name="Baker S."/>
            <person name="Garre V."/>
            <person name="Horwitz B."/>
            <person name="Torres-Martinez S."/>
            <person name="Idnurm A."/>
            <person name="Herrera-Estrella A."/>
            <person name="Gabaldon T."/>
            <person name="Grigoriev I.V."/>
        </authorList>
    </citation>
    <scope>NUCLEOTIDE SEQUENCE [LARGE SCALE GENOMIC DNA]</scope>
    <source>
        <strain evidence="4">NRRL 1555(-)</strain>
    </source>
</reference>
<dbReference type="PANTHER" id="PTHR13299:SF0">
    <property type="entry name" value="PEROXISOMAL MEMBRANE PROTEIN PEX16"/>
    <property type="match status" value="1"/>
</dbReference>
<protein>
    <recommendedName>
        <fullName evidence="2">Peroxisomal membrane protein PEX16</fullName>
    </recommendedName>
</protein>
<dbReference type="RefSeq" id="XP_018297564.1">
    <property type="nucleotide sequence ID" value="XM_018440355.1"/>
</dbReference>
<dbReference type="PANTHER" id="PTHR13299">
    <property type="entry name" value="PEROXISOMAL MEMBRANE PROTEIN PEX16"/>
    <property type="match status" value="1"/>
</dbReference>
<dbReference type="EMBL" id="KV440972">
    <property type="protein sequence ID" value="OAD79524.1"/>
    <property type="molecule type" value="Genomic_DNA"/>
</dbReference>
<dbReference type="STRING" id="763407.A0A167QDA1"/>
<comment type="subcellular location">
    <subcellularLocation>
        <location evidence="2">Peroxisome membrane</location>
    </subcellularLocation>
</comment>
<keyword evidence="4" id="KW-1185">Reference proteome</keyword>
<sequence>MKILRQKSKQGRFQDAEFASQAIYAALHLIGLHHNTILRRAARQHAQETHTQLTEETKFNKYFLYWTNRSEIYKRTSALLSVIQYTQVLTEMAVMKQWGKKAQWRWIASVESLKAILKLIVLHVTSHRMNLSPTHLQRNVDPATLVPTIAPKEPTTWTAKRTGKQVPGIASTVSLDPKTQKKYTDVTDYLLSKVLTPEKLRKPEDMVHTLSPLGRLGEILAILRPLIYVFSILRFGKRSWTPWILSLLAEIGSQLALYKSFNTDGNPSMMPLEKQEFYRRIRAMWYNLLRGAFYTYITRPRFERFCNSVENKTLMSIPGSILRDYLPLWEKIYFYTSSS</sequence>
<dbReference type="InParanoid" id="A0A167QDA1"/>
<dbReference type="GeneID" id="29001261"/>
<dbReference type="Pfam" id="PF08610">
    <property type="entry name" value="Pex16"/>
    <property type="match status" value="1"/>
</dbReference>
<organism evidence="3 4">
    <name type="scientific">Phycomyces blakesleeanus (strain ATCC 8743b / DSM 1359 / FGSC 10004 / NBRC 33097 / NRRL 1555)</name>
    <dbReference type="NCBI Taxonomy" id="763407"/>
    <lineage>
        <taxon>Eukaryota</taxon>
        <taxon>Fungi</taxon>
        <taxon>Fungi incertae sedis</taxon>
        <taxon>Mucoromycota</taxon>
        <taxon>Mucoromycotina</taxon>
        <taxon>Mucoromycetes</taxon>
        <taxon>Mucorales</taxon>
        <taxon>Phycomycetaceae</taxon>
        <taxon>Phycomyces</taxon>
    </lineage>
</organism>
<keyword evidence="2" id="KW-0962">Peroxisome biogenesis</keyword>
<dbReference type="InterPro" id="IPR013919">
    <property type="entry name" value="Pex16"/>
</dbReference>
<accession>A0A167QDA1</accession>
<name>A0A167QDA1_PHYB8</name>
<gene>
    <name evidence="3" type="ORF">PHYBLDRAFT_58573</name>
</gene>
<comment type="similarity">
    <text evidence="1 2">Belongs to the peroxin-16 family.</text>
</comment>
<dbReference type="GO" id="GO:0005778">
    <property type="term" value="C:peroxisomal membrane"/>
    <property type="evidence" value="ECO:0007669"/>
    <property type="project" value="UniProtKB-SubCell"/>
</dbReference>
<evidence type="ECO:0000313" key="4">
    <source>
        <dbReference type="Proteomes" id="UP000077315"/>
    </source>
</evidence>
<evidence type="ECO:0000256" key="1">
    <source>
        <dbReference type="ARBA" id="ARBA00009505"/>
    </source>
</evidence>
<dbReference type="OrthoDB" id="2021143at2759"/>
<dbReference type="Proteomes" id="UP000077315">
    <property type="component" value="Unassembled WGS sequence"/>
</dbReference>
<dbReference type="VEuPathDB" id="FungiDB:PHYBLDRAFT_58573"/>
<dbReference type="FunCoup" id="A0A167QDA1">
    <property type="interactions" value="25"/>
</dbReference>
<evidence type="ECO:0000256" key="2">
    <source>
        <dbReference type="RuleBase" id="RU365003"/>
    </source>
</evidence>
<dbReference type="AlphaFoldDB" id="A0A167QDA1"/>